<comment type="caution">
    <text evidence="2">The sequence shown here is derived from an EMBL/GenBank/DDBJ whole genome shotgun (WGS) entry which is preliminary data.</text>
</comment>
<dbReference type="Proteomes" id="UP000680304">
    <property type="component" value="Unassembled WGS sequence"/>
</dbReference>
<gene>
    <name evidence="2" type="ORF">PACILC2_12480</name>
</gene>
<dbReference type="EMBL" id="BOVJ01000040">
    <property type="protein sequence ID" value="GIQ62680.1"/>
    <property type="molecule type" value="Genomic_DNA"/>
</dbReference>
<sequence length="79" mass="8852">MAFKKTKRQSAAVRYGGWRQCSYLWRFWPDAGERRAMPEAAGNQRRAKAAAPEERTATLGERAEAPAGKPETVEMRPAS</sequence>
<organism evidence="2 3">
    <name type="scientific">Paenibacillus cisolokensis</name>
    <dbReference type="NCBI Taxonomy" id="1658519"/>
    <lineage>
        <taxon>Bacteria</taxon>
        <taxon>Bacillati</taxon>
        <taxon>Bacillota</taxon>
        <taxon>Bacilli</taxon>
        <taxon>Bacillales</taxon>
        <taxon>Paenibacillaceae</taxon>
        <taxon>Paenibacillus</taxon>
    </lineage>
</organism>
<feature type="compositionally biased region" description="Basic and acidic residues" evidence="1">
    <location>
        <begin position="51"/>
        <end position="64"/>
    </location>
</feature>
<keyword evidence="3" id="KW-1185">Reference proteome</keyword>
<accession>A0ABQ4N3F0</accession>
<name>A0ABQ4N3F0_9BACL</name>
<protein>
    <submittedName>
        <fullName evidence="2">Uncharacterized protein</fullName>
    </submittedName>
</protein>
<proteinExistence type="predicted"/>
<evidence type="ECO:0000256" key="1">
    <source>
        <dbReference type="SAM" id="MobiDB-lite"/>
    </source>
</evidence>
<reference evidence="2 3" key="1">
    <citation type="submission" date="2021-04" db="EMBL/GenBank/DDBJ databases">
        <title>Draft genome sequence of Paenibacillus cisolokensis, LC2-13A.</title>
        <authorList>
            <person name="Uke A."/>
            <person name="Chhe C."/>
            <person name="Baramee S."/>
            <person name="Kosugi A."/>
        </authorList>
    </citation>
    <scope>NUCLEOTIDE SEQUENCE [LARGE SCALE GENOMIC DNA]</scope>
    <source>
        <strain evidence="2 3">LC2-13A</strain>
    </source>
</reference>
<evidence type="ECO:0000313" key="2">
    <source>
        <dbReference type="EMBL" id="GIQ62680.1"/>
    </source>
</evidence>
<evidence type="ECO:0000313" key="3">
    <source>
        <dbReference type="Proteomes" id="UP000680304"/>
    </source>
</evidence>
<feature type="region of interest" description="Disordered" evidence="1">
    <location>
        <begin position="37"/>
        <end position="79"/>
    </location>
</feature>